<evidence type="ECO:0000256" key="2">
    <source>
        <dbReference type="SAM" id="SignalP"/>
    </source>
</evidence>
<name>A0ABU0GEU7_9CELL</name>
<dbReference type="RefSeq" id="WP_070319745.1">
    <property type="nucleotide sequence ID" value="NZ_JAUSVM010000001.1"/>
</dbReference>
<accession>A0ABU0GEU7</accession>
<feature type="chain" id="PRO_5045959871" description="Ricin B lectin domain-containing protein" evidence="2">
    <location>
        <begin position="29"/>
        <end position="214"/>
    </location>
</feature>
<feature type="region of interest" description="Disordered" evidence="1">
    <location>
        <begin position="34"/>
        <end position="76"/>
    </location>
</feature>
<evidence type="ECO:0000313" key="3">
    <source>
        <dbReference type="EMBL" id="MDQ0423888.1"/>
    </source>
</evidence>
<dbReference type="Proteomes" id="UP001240250">
    <property type="component" value="Unassembled WGS sequence"/>
</dbReference>
<feature type="signal peptide" evidence="2">
    <location>
        <begin position="1"/>
        <end position="28"/>
    </location>
</feature>
<dbReference type="PROSITE" id="PS51257">
    <property type="entry name" value="PROKAR_LIPOPROTEIN"/>
    <property type="match status" value="1"/>
</dbReference>
<sequence length="214" mass="21411">MIRTTPRTRLPRLVGASLAAGGLALALAACGTDDASGDGATTPAATPDGMTSPTPDAPTPTPTSDDAGGTDPAALTDGSTVVDIATYASTWVVTTVEGAVTTLENPSTSEVPYTWVIEPAGADGTSLVRSSATTDDRDMCLNLPGDDVVGLAECDPADPHQQLRVTALDRPEQVNVSNDNGYLAADQEGGLAVASDAGSPATVFTLTARGPAAS</sequence>
<proteinExistence type="predicted"/>
<keyword evidence="4" id="KW-1185">Reference proteome</keyword>
<protein>
    <recommendedName>
        <fullName evidence="5">Ricin B lectin domain-containing protein</fullName>
    </recommendedName>
</protein>
<gene>
    <name evidence="3" type="ORF">JO380_000269</name>
</gene>
<feature type="compositionally biased region" description="Low complexity" evidence="1">
    <location>
        <begin position="62"/>
        <end position="72"/>
    </location>
</feature>
<dbReference type="EMBL" id="JAUSVM010000001">
    <property type="protein sequence ID" value="MDQ0423888.1"/>
    <property type="molecule type" value="Genomic_DNA"/>
</dbReference>
<evidence type="ECO:0000256" key="1">
    <source>
        <dbReference type="SAM" id="MobiDB-lite"/>
    </source>
</evidence>
<reference evidence="3 4" key="1">
    <citation type="submission" date="2023-07" db="EMBL/GenBank/DDBJ databases">
        <title>Sequencing the genomes of 1000 actinobacteria strains.</title>
        <authorList>
            <person name="Klenk H.-P."/>
        </authorList>
    </citation>
    <scope>NUCLEOTIDE SEQUENCE [LARGE SCALE GENOMIC DNA]</scope>
    <source>
        <strain evidence="3 4">DSM 14785</strain>
    </source>
</reference>
<comment type="caution">
    <text evidence="3">The sequence shown here is derived from an EMBL/GenBank/DDBJ whole genome shotgun (WGS) entry which is preliminary data.</text>
</comment>
<keyword evidence="2" id="KW-0732">Signal</keyword>
<evidence type="ECO:0000313" key="4">
    <source>
        <dbReference type="Proteomes" id="UP001240250"/>
    </source>
</evidence>
<organism evidence="3 4">
    <name type="scientific">Cellulomonas iranensis</name>
    <dbReference type="NCBI Taxonomy" id="76862"/>
    <lineage>
        <taxon>Bacteria</taxon>
        <taxon>Bacillati</taxon>
        <taxon>Actinomycetota</taxon>
        <taxon>Actinomycetes</taxon>
        <taxon>Micrococcales</taxon>
        <taxon>Cellulomonadaceae</taxon>
        <taxon>Cellulomonas</taxon>
    </lineage>
</organism>
<evidence type="ECO:0008006" key="5">
    <source>
        <dbReference type="Google" id="ProtNLM"/>
    </source>
</evidence>